<protein>
    <submittedName>
        <fullName evidence="1">Uncharacterized protein</fullName>
    </submittedName>
</protein>
<dbReference type="AlphaFoldDB" id="A0A067PD54"/>
<evidence type="ECO:0000313" key="1">
    <source>
        <dbReference type="EMBL" id="KDQ51780.1"/>
    </source>
</evidence>
<reference evidence="2" key="1">
    <citation type="journal article" date="2014" name="Proc. Natl. Acad. Sci. U.S.A.">
        <title>Extensive sampling of basidiomycete genomes demonstrates inadequacy of the white-rot/brown-rot paradigm for wood decay fungi.</title>
        <authorList>
            <person name="Riley R."/>
            <person name="Salamov A.A."/>
            <person name="Brown D.W."/>
            <person name="Nagy L.G."/>
            <person name="Floudas D."/>
            <person name="Held B.W."/>
            <person name="Levasseur A."/>
            <person name="Lombard V."/>
            <person name="Morin E."/>
            <person name="Otillar R."/>
            <person name="Lindquist E.A."/>
            <person name="Sun H."/>
            <person name="LaButti K.M."/>
            <person name="Schmutz J."/>
            <person name="Jabbour D."/>
            <person name="Luo H."/>
            <person name="Baker S.E."/>
            <person name="Pisabarro A.G."/>
            <person name="Walton J.D."/>
            <person name="Blanchette R.A."/>
            <person name="Henrissat B."/>
            <person name="Martin F."/>
            <person name="Cullen D."/>
            <person name="Hibbett D.S."/>
            <person name="Grigoriev I.V."/>
        </authorList>
    </citation>
    <scope>NUCLEOTIDE SEQUENCE [LARGE SCALE GENOMIC DNA]</scope>
    <source>
        <strain evidence="2">MUCL 33604</strain>
    </source>
</reference>
<sequence length="470" mass="53307">MINPMEFWGKVLLGFGVPILEGLHDLLYPRLHRESANPIEPRSSELLGFGVHVLDGLYALLQIDGGYDALRLCPKDDIREFAESLALDVKYLSLHMPTNPDVTTPEELIRWILISFWSCSVWNSPISIPTGPFLEVELQALVASLPKPMMVSPIPWKHYLSAQFNIGNSSGSTLRRALLKMITLSLWERVALSLGLKVTIRAISARRSFILACRAFLVYQMGFQRPYLEISPWAQARCRWACDYFGRKLLTILPHLQYSSAQVEAFRAALALHKESSHDLISSFNQSIWAPSTGHWFPNFTSASDVFARAFCRRLEDIPVAWCRYALLVWLQERTSPYRPREFYPFAHLPFSDPLRSPHEWDAFATQGYRMSWSRIGHLTYVQQALICGREGSFGGWEGSFGGWEGSFGGTSPLAALVNMVRIVIFAMEDTSRCMDGVEEIASFASPLLFWEEDNLCRAVVQVKICHYAV</sequence>
<organism evidence="1 2">
    <name type="scientific">Jaapia argillacea MUCL 33604</name>
    <dbReference type="NCBI Taxonomy" id="933084"/>
    <lineage>
        <taxon>Eukaryota</taxon>
        <taxon>Fungi</taxon>
        <taxon>Dikarya</taxon>
        <taxon>Basidiomycota</taxon>
        <taxon>Agaricomycotina</taxon>
        <taxon>Agaricomycetes</taxon>
        <taxon>Agaricomycetidae</taxon>
        <taxon>Jaapiales</taxon>
        <taxon>Jaapiaceae</taxon>
        <taxon>Jaapia</taxon>
    </lineage>
</organism>
<dbReference type="InParanoid" id="A0A067PD54"/>
<name>A0A067PD54_9AGAM</name>
<dbReference type="Proteomes" id="UP000027265">
    <property type="component" value="Unassembled WGS sequence"/>
</dbReference>
<evidence type="ECO:0000313" key="2">
    <source>
        <dbReference type="Proteomes" id="UP000027265"/>
    </source>
</evidence>
<proteinExistence type="predicted"/>
<dbReference type="EMBL" id="KL197745">
    <property type="protein sequence ID" value="KDQ51780.1"/>
    <property type="molecule type" value="Genomic_DNA"/>
</dbReference>
<gene>
    <name evidence="1" type="ORF">JAAARDRAFT_499284</name>
</gene>
<keyword evidence="2" id="KW-1185">Reference proteome</keyword>
<dbReference type="HOGENOM" id="CLU_628601_0_0_1"/>
<accession>A0A067PD54</accession>